<dbReference type="GO" id="GO:0008270">
    <property type="term" value="F:zinc ion binding"/>
    <property type="evidence" value="ECO:0007669"/>
    <property type="project" value="InterPro"/>
</dbReference>
<organism evidence="1 2">
    <name type="scientific">Ceratitis capitata</name>
    <name type="common">Mediterranean fruit fly</name>
    <name type="synonym">Tephritis capitata</name>
    <dbReference type="NCBI Taxonomy" id="7213"/>
    <lineage>
        <taxon>Eukaryota</taxon>
        <taxon>Metazoa</taxon>
        <taxon>Ecdysozoa</taxon>
        <taxon>Arthropoda</taxon>
        <taxon>Hexapoda</taxon>
        <taxon>Insecta</taxon>
        <taxon>Pterygota</taxon>
        <taxon>Neoptera</taxon>
        <taxon>Endopterygota</taxon>
        <taxon>Diptera</taxon>
        <taxon>Brachycera</taxon>
        <taxon>Muscomorpha</taxon>
        <taxon>Tephritoidea</taxon>
        <taxon>Tephritidae</taxon>
        <taxon>Ceratitis</taxon>
        <taxon>Ceratitis</taxon>
    </lineage>
</organism>
<name>A0A811URI3_CERCA</name>
<comment type="caution">
    <text evidence="1">The sequence shown here is derived from an EMBL/GenBank/DDBJ whole genome shotgun (WGS) entry which is preliminary data.</text>
</comment>
<evidence type="ECO:0000313" key="2">
    <source>
        <dbReference type="Proteomes" id="UP000606786"/>
    </source>
</evidence>
<dbReference type="AlphaFoldDB" id="A0A811URI3"/>
<dbReference type="InterPro" id="IPR036875">
    <property type="entry name" value="Znf_CCHC_sf"/>
</dbReference>
<dbReference type="EMBL" id="CAJHJT010000023">
    <property type="protein sequence ID" value="CAD7000938.1"/>
    <property type="molecule type" value="Genomic_DNA"/>
</dbReference>
<reference evidence="1" key="1">
    <citation type="submission" date="2020-11" db="EMBL/GenBank/DDBJ databases">
        <authorList>
            <person name="Whitehead M."/>
        </authorList>
    </citation>
    <scope>NUCLEOTIDE SEQUENCE</scope>
    <source>
        <strain evidence="1">EGII</strain>
    </source>
</reference>
<accession>A0A811URI3</accession>
<dbReference type="Proteomes" id="UP000606786">
    <property type="component" value="Unassembled WGS sequence"/>
</dbReference>
<evidence type="ECO:0000313" key="1">
    <source>
        <dbReference type="EMBL" id="CAD7000938.1"/>
    </source>
</evidence>
<feature type="non-terminal residue" evidence="1">
    <location>
        <position position="59"/>
    </location>
</feature>
<dbReference type="SUPFAM" id="SSF57756">
    <property type="entry name" value="Retrovirus zinc finger-like domains"/>
    <property type="match status" value="1"/>
</dbReference>
<dbReference type="Gene3D" id="4.10.60.10">
    <property type="entry name" value="Zinc finger, CCHC-type"/>
    <property type="match status" value="1"/>
</dbReference>
<sequence>MQSIKCFKYGQRGHIAANCNVKSDTSDHRSSKRNEHSFTMLAAAETEVFDSSTCKAILY</sequence>
<keyword evidence="2" id="KW-1185">Reference proteome</keyword>
<protein>
    <submittedName>
        <fullName evidence="1">(Mediterranean fruit fly) hypothetical protein</fullName>
    </submittedName>
</protein>
<gene>
    <name evidence="1" type="ORF">CCAP1982_LOCUS9411</name>
</gene>
<dbReference type="GO" id="GO:0003676">
    <property type="term" value="F:nucleic acid binding"/>
    <property type="evidence" value="ECO:0007669"/>
    <property type="project" value="InterPro"/>
</dbReference>
<proteinExistence type="predicted"/>